<feature type="active site" evidence="10">
    <location>
        <position position="31"/>
    </location>
</feature>
<keyword evidence="3" id="KW-0645">Protease</keyword>
<dbReference type="PANTHER" id="PTHR13723:SF278">
    <property type="entry name" value="ADAM METALLOPEPTIDASE WITH THROMBOSPONDIN TYPE 1 MOTIF A, ISOFORM B"/>
    <property type="match status" value="1"/>
</dbReference>
<dbReference type="Gene3D" id="3.40.390.10">
    <property type="entry name" value="Collagenase (Catalytic Domain)"/>
    <property type="match status" value="1"/>
</dbReference>
<accession>A0AAV4RVM8</accession>
<dbReference type="AlphaFoldDB" id="A0AAV4RVM8"/>
<dbReference type="GO" id="GO:0031012">
    <property type="term" value="C:extracellular matrix"/>
    <property type="evidence" value="ECO:0007669"/>
    <property type="project" value="TreeGrafter"/>
</dbReference>
<keyword evidence="6 10" id="KW-0862">Zinc</keyword>
<name>A0AAV4RVM8_CAEEX</name>
<dbReference type="GO" id="GO:0030198">
    <property type="term" value="P:extracellular matrix organization"/>
    <property type="evidence" value="ECO:0007669"/>
    <property type="project" value="TreeGrafter"/>
</dbReference>
<evidence type="ECO:0000256" key="5">
    <source>
        <dbReference type="ARBA" id="ARBA00022801"/>
    </source>
</evidence>
<evidence type="ECO:0000256" key="7">
    <source>
        <dbReference type="ARBA" id="ARBA00023049"/>
    </source>
</evidence>
<reference evidence="12 13" key="1">
    <citation type="submission" date="2021-06" db="EMBL/GenBank/DDBJ databases">
        <title>Caerostris extrusa draft genome.</title>
        <authorList>
            <person name="Kono N."/>
            <person name="Arakawa K."/>
        </authorList>
    </citation>
    <scope>NUCLEOTIDE SEQUENCE [LARGE SCALE GENOMIC DNA]</scope>
</reference>
<evidence type="ECO:0000259" key="11">
    <source>
        <dbReference type="PROSITE" id="PS50215"/>
    </source>
</evidence>
<evidence type="ECO:0000256" key="1">
    <source>
        <dbReference type="ARBA" id="ARBA00004613"/>
    </source>
</evidence>
<dbReference type="GO" id="GO:0046872">
    <property type="term" value="F:metal ion binding"/>
    <property type="evidence" value="ECO:0007669"/>
    <property type="project" value="UniProtKB-KW"/>
</dbReference>
<dbReference type="GO" id="GO:0005576">
    <property type="term" value="C:extracellular region"/>
    <property type="evidence" value="ECO:0007669"/>
    <property type="project" value="UniProtKB-SubCell"/>
</dbReference>
<evidence type="ECO:0000256" key="2">
    <source>
        <dbReference type="ARBA" id="ARBA00022525"/>
    </source>
</evidence>
<dbReference type="PROSITE" id="PS50092">
    <property type="entry name" value="TSP1"/>
    <property type="match status" value="1"/>
</dbReference>
<dbReference type="Proteomes" id="UP001054945">
    <property type="component" value="Unassembled WGS sequence"/>
</dbReference>
<dbReference type="InterPro" id="IPR041645">
    <property type="entry name" value="ADAMTS_CR_2"/>
</dbReference>
<dbReference type="Gene3D" id="3.40.1620.60">
    <property type="match status" value="1"/>
</dbReference>
<sequence length="220" mass="24554">LAQSGMVCNSESSCAIVEDNGLSAAFTIAHELGHVMSIPHDDDSKCTRFHSQKKLHVIVGYGRCLMDKPGRNRLLLDDEFQQPPGQLYPRDRQCELVFGTKSRICPYMPECKRLWCTMDGDSAQGGCRTQHMPWADGTLCGESKRCHQGECIRHRPAGLTPIDGQWGKWKPYGKCSRTCGGGIQQAFRECDSPKPSNGGRYCTGFRVKYKSCSTQDCPKR</sequence>
<gene>
    <name evidence="12" type="primary">gon-1</name>
    <name evidence="12" type="ORF">CEXT_451301</name>
</gene>
<keyword evidence="4 10" id="KW-0479">Metal-binding</keyword>
<dbReference type="FunFam" id="2.20.100.10:FF:000006">
    <property type="entry name" value="A disintegrin and metalloproteinase with thrombospondin motifs 1"/>
    <property type="match status" value="1"/>
</dbReference>
<dbReference type="EMBL" id="BPLR01008367">
    <property type="protein sequence ID" value="GIY24192.1"/>
    <property type="molecule type" value="Genomic_DNA"/>
</dbReference>
<keyword evidence="7 12" id="KW-0482">Metalloprotease</keyword>
<dbReference type="SUPFAM" id="SSF55486">
    <property type="entry name" value="Metalloproteases ('zincins'), catalytic domain"/>
    <property type="match status" value="1"/>
</dbReference>
<evidence type="ECO:0000256" key="3">
    <source>
        <dbReference type="ARBA" id="ARBA00022670"/>
    </source>
</evidence>
<comment type="caution">
    <text evidence="10">Lacks conserved residue(s) required for the propagation of feature annotation.</text>
</comment>
<evidence type="ECO:0000313" key="12">
    <source>
        <dbReference type="EMBL" id="GIY24192.1"/>
    </source>
</evidence>
<dbReference type="Pfam" id="PF17771">
    <property type="entry name" value="ADAMTS_CR_2"/>
    <property type="match status" value="1"/>
</dbReference>
<dbReference type="InterPro" id="IPR036383">
    <property type="entry name" value="TSP1_rpt_sf"/>
</dbReference>
<dbReference type="InterPro" id="IPR001590">
    <property type="entry name" value="Peptidase_M12B"/>
</dbReference>
<protein>
    <submittedName>
        <fullName evidence="12">A disintegrin and metalloproteinase with thrombospondin motifs gon-1</fullName>
    </submittedName>
</protein>
<keyword evidence="2" id="KW-0964">Secreted</keyword>
<keyword evidence="9" id="KW-0325">Glycoprotein</keyword>
<dbReference type="PROSITE" id="PS50215">
    <property type="entry name" value="ADAM_MEPRO"/>
    <property type="match status" value="1"/>
</dbReference>
<evidence type="ECO:0000256" key="10">
    <source>
        <dbReference type="PROSITE-ProRule" id="PRU00276"/>
    </source>
</evidence>
<evidence type="ECO:0000256" key="8">
    <source>
        <dbReference type="ARBA" id="ARBA00023157"/>
    </source>
</evidence>
<keyword evidence="8" id="KW-1015">Disulfide bond</keyword>
<dbReference type="Pfam" id="PF00090">
    <property type="entry name" value="TSP_1"/>
    <property type="match status" value="1"/>
</dbReference>
<dbReference type="PANTHER" id="PTHR13723">
    <property type="entry name" value="ADAMTS A DISINTEGRIN AND METALLOPROTEASE WITH THROMBOSPONDIN MOTIFS PROTEASE"/>
    <property type="match status" value="1"/>
</dbReference>
<evidence type="ECO:0000256" key="6">
    <source>
        <dbReference type="ARBA" id="ARBA00022833"/>
    </source>
</evidence>
<dbReference type="Pfam" id="PF01421">
    <property type="entry name" value="Reprolysin"/>
    <property type="match status" value="1"/>
</dbReference>
<feature type="binding site" evidence="10">
    <location>
        <position position="30"/>
    </location>
    <ligand>
        <name>Zn(2+)</name>
        <dbReference type="ChEBI" id="CHEBI:29105"/>
        <note>catalytic</note>
    </ligand>
</feature>
<feature type="binding site" evidence="10">
    <location>
        <position position="34"/>
    </location>
    <ligand>
        <name>Zn(2+)</name>
        <dbReference type="ChEBI" id="CHEBI:29105"/>
        <note>catalytic</note>
    </ligand>
</feature>
<comment type="caution">
    <text evidence="12">The sequence shown here is derived from an EMBL/GenBank/DDBJ whole genome shotgun (WGS) entry which is preliminary data.</text>
</comment>
<dbReference type="SUPFAM" id="SSF82895">
    <property type="entry name" value="TSP-1 type 1 repeat"/>
    <property type="match status" value="1"/>
</dbReference>
<dbReference type="InterPro" id="IPR050439">
    <property type="entry name" value="ADAMTS_ADAMTS-like"/>
</dbReference>
<comment type="subcellular location">
    <subcellularLocation>
        <location evidence="1">Secreted</location>
    </subcellularLocation>
</comment>
<feature type="domain" description="Peptidase M12B" evidence="11">
    <location>
        <begin position="1"/>
        <end position="67"/>
    </location>
</feature>
<feature type="binding site" evidence="10">
    <location>
        <position position="40"/>
    </location>
    <ligand>
        <name>Zn(2+)</name>
        <dbReference type="ChEBI" id="CHEBI:29105"/>
        <note>catalytic</note>
    </ligand>
</feature>
<organism evidence="12 13">
    <name type="scientific">Caerostris extrusa</name>
    <name type="common">Bark spider</name>
    <name type="synonym">Caerostris bankana</name>
    <dbReference type="NCBI Taxonomy" id="172846"/>
    <lineage>
        <taxon>Eukaryota</taxon>
        <taxon>Metazoa</taxon>
        <taxon>Ecdysozoa</taxon>
        <taxon>Arthropoda</taxon>
        <taxon>Chelicerata</taxon>
        <taxon>Arachnida</taxon>
        <taxon>Araneae</taxon>
        <taxon>Araneomorphae</taxon>
        <taxon>Entelegynae</taxon>
        <taxon>Araneoidea</taxon>
        <taxon>Araneidae</taxon>
        <taxon>Caerostris</taxon>
    </lineage>
</organism>
<dbReference type="GO" id="GO:0004222">
    <property type="term" value="F:metalloendopeptidase activity"/>
    <property type="evidence" value="ECO:0007669"/>
    <property type="project" value="InterPro"/>
</dbReference>
<keyword evidence="5" id="KW-0378">Hydrolase</keyword>
<evidence type="ECO:0000256" key="4">
    <source>
        <dbReference type="ARBA" id="ARBA00022723"/>
    </source>
</evidence>
<evidence type="ECO:0000313" key="13">
    <source>
        <dbReference type="Proteomes" id="UP001054945"/>
    </source>
</evidence>
<proteinExistence type="predicted"/>
<evidence type="ECO:0000256" key="9">
    <source>
        <dbReference type="ARBA" id="ARBA00023180"/>
    </source>
</evidence>
<dbReference type="InterPro" id="IPR000884">
    <property type="entry name" value="TSP1_rpt"/>
</dbReference>
<feature type="non-terminal residue" evidence="12">
    <location>
        <position position="1"/>
    </location>
</feature>
<keyword evidence="13" id="KW-1185">Reference proteome</keyword>
<dbReference type="Gene3D" id="2.20.100.10">
    <property type="entry name" value="Thrombospondin type-1 (TSP1) repeat"/>
    <property type="match status" value="1"/>
</dbReference>
<dbReference type="SMART" id="SM00209">
    <property type="entry name" value="TSP1"/>
    <property type="match status" value="1"/>
</dbReference>
<dbReference type="InterPro" id="IPR024079">
    <property type="entry name" value="MetalloPept_cat_dom_sf"/>
</dbReference>
<dbReference type="GO" id="GO:0006508">
    <property type="term" value="P:proteolysis"/>
    <property type="evidence" value="ECO:0007669"/>
    <property type="project" value="UniProtKB-KW"/>
</dbReference>